<keyword evidence="3" id="KW-1185">Reference proteome</keyword>
<organism evidence="2 3">
    <name type="scientific">Conexibacter stalactiti</name>
    <dbReference type="NCBI Taxonomy" id="1940611"/>
    <lineage>
        <taxon>Bacteria</taxon>
        <taxon>Bacillati</taxon>
        <taxon>Actinomycetota</taxon>
        <taxon>Thermoleophilia</taxon>
        <taxon>Solirubrobacterales</taxon>
        <taxon>Conexibacteraceae</taxon>
        <taxon>Conexibacter</taxon>
    </lineage>
</organism>
<dbReference type="NCBIfam" id="NF040521">
    <property type="entry name" value="C45_proenzyme"/>
    <property type="match status" value="1"/>
</dbReference>
<accession>A0ABU4HYY4</accession>
<dbReference type="Proteomes" id="UP001284601">
    <property type="component" value="Unassembled WGS sequence"/>
</dbReference>
<dbReference type="PANTHER" id="PTHR34180">
    <property type="entry name" value="PEPTIDASE C45"/>
    <property type="match status" value="1"/>
</dbReference>
<dbReference type="InterPro" id="IPR047794">
    <property type="entry name" value="C45_proenzyme-like"/>
</dbReference>
<dbReference type="Pfam" id="PF03417">
    <property type="entry name" value="AAT"/>
    <property type="match status" value="1"/>
</dbReference>
<feature type="domain" description="Peptidase C45 hydrolase" evidence="1">
    <location>
        <begin position="116"/>
        <end position="283"/>
    </location>
</feature>
<evidence type="ECO:0000313" key="2">
    <source>
        <dbReference type="EMBL" id="MDW5598425.1"/>
    </source>
</evidence>
<proteinExistence type="predicted"/>
<evidence type="ECO:0000259" key="1">
    <source>
        <dbReference type="Pfam" id="PF03417"/>
    </source>
</evidence>
<dbReference type="PANTHER" id="PTHR34180:SF1">
    <property type="entry name" value="BETA-ALANYL-DOPAMINE_CARCININE HYDROLASE"/>
    <property type="match status" value="1"/>
</dbReference>
<evidence type="ECO:0000313" key="3">
    <source>
        <dbReference type="Proteomes" id="UP001284601"/>
    </source>
</evidence>
<dbReference type="InterPro" id="IPR047801">
    <property type="entry name" value="Peptidase_C45"/>
</dbReference>
<sequence length="369" mass="38471">MSATLTEHDLGGLPWLVARGDRQQAFRQLGARFAEQIAALAGAMSDLPLTVRRRAAAPRRFDAIAAASRRDHPLAWTELEQLAAGAGVSFESLLLLNLRGDAGLDPLGCTDVLWSDGERLLFGHNEDGDPALAGRCALLTLALDDDPVSTSWWYPGFLPGNTFALNEHGLAWGLDNVNIPAPAECGGRGFVARSLQASCRTLADAAAFLARTPSAGGFAYSFADTRGGERLLVEAAAGRAREAPAAPLTWHTNHLLLLDEVADRPSAESRGRAAALAALELPRRPAREWLLALLAGAPVPAGVHRDGSGGDSSATLCTFVADVPAGEALVVPLGAPAFALGLDDFAHGNATGARPLEPSPATAPTDVNP</sequence>
<comment type="caution">
    <text evidence="2">The sequence shown here is derived from an EMBL/GenBank/DDBJ whole genome shotgun (WGS) entry which is preliminary data.</text>
</comment>
<dbReference type="Gene3D" id="3.60.60.10">
    <property type="entry name" value="Penicillin V Acylase, Chain A"/>
    <property type="match status" value="1"/>
</dbReference>
<name>A0ABU4HYY4_9ACTN</name>
<dbReference type="EMBL" id="JAWSTH010000141">
    <property type="protein sequence ID" value="MDW5598425.1"/>
    <property type="molecule type" value="Genomic_DNA"/>
</dbReference>
<gene>
    <name evidence="2" type="ORF">R7226_28960</name>
</gene>
<dbReference type="RefSeq" id="WP_318600954.1">
    <property type="nucleotide sequence ID" value="NZ_JAWSTH010000141.1"/>
</dbReference>
<protein>
    <submittedName>
        <fullName evidence="2">C45 family peptidase</fullName>
    </submittedName>
</protein>
<reference evidence="3" key="1">
    <citation type="submission" date="2023-07" db="EMBL/GenBank/DDBJ databases">
        <title>Conexibacter stalactiti sp. nov., isolated from stalactites in a lava cave and emended description of the genus Conexibacter.</title>
        <authorList>
            <person name="Lee S.D."/>
        </authorList>
    </citation>
    <scope>NUCLEOTIDE SEQUENCE [LARGE SCALE GENOMIC DNA]</scope>
    <source>
        <strain evidence="3">KCTC 39840</strain>
    </source>
</reference>
<dbReference type="InterPro" id="IPR005079">
    <property type="entry name" value="Peptidase_C45_hydrolase"/>
</dbReference>